<evidence type="ECO:0000313" key="4">
    <source>
        <dbReference type="Proteomes" id="UP000034569"/>
    </source>
</evidence>
<feature type="transmembrane region" description="Helical" evidence="1">
    <location>
        <begin position="323"/>
        <end position="344"/>
    </location>
</feature>
<dbReference type="PANTHER" id="PTHR21028">
    <property type="entry name" value="SI:CH211-156B7.4"/>
    <property type="match status" value="1"/>
</dbReference>
<gene>
    <name evidence="3" type="ORF">UX33_C0029G0010</name>
</gene>
<feature type="transmembrane region" description="Helical" evidence="1">
    <location>
        <begin position="194"/>
        <end position="214"/>
    </location>
</feature>
<dbReference type="SMART" id="SM01118">
    <property type="entry name" value="CYTH"/>
    <property type="match status" value="1"/>
</dbReference>
<accession>A0A0G1NKV6</accession>
<dbReference type="NCBIfam" id="TIGR00318">
    <property type="entry name" value="cyaB"/>
    <property type="match status" value="1"/>
</dbReference>
<evidence type="ECO:0000256" key="1">
    <source>
        <dbReference type="SAM" id="Phobius"/>
    </source>
</evidence>
<keyword evidence="1" id="KW-0472">Membrane</keyword>
<feature type="transmembrane region" description="Helical" evidence="1">
    <location>
        <begin position="258"/>
        <end position="282"/>
    </location>
</feature>
<dbReference type="SUPFAM" id="SSF55154">
    <property type="entry name" value="CYTH-like phosphatases"/>
    <property type="match status" value="1"/>
</dbReference>
<evidence type="ECO:0000313" key="3">
    <source>
        <dbReference type="EMBL" id="KKU21219.1"/>
    </source>
</evidence>
<evidence type="ECO:0000259" key="2">
    <source>
        <dbReference type="PROSITE" id="PS51707"/>
    </source>
</evidence>
<dbReference type="PANTHER" id="PTHR21028:SF2">
    <property type="entry name" value="CYTH DOMAIN-CONTAINING PROTEIN"/>
    <property type="match status" value="1"/>
</dbReference>
<dbReference type="Pfam" id="PF01928">
    <property type="entry name" value="CYTH"/>
    <property type="match status" value="1"/>
</dbReference>
<dbReference type="AlphaFoldDB" id="A0A0G1NKV6"/>
<keyword evidence="1" id="KW-1133">Transmembrane helix</keyword>
<organism evidence="3 4">
    <name type="scientific">Candidatus Azambacteria bacterium GW2011_GWC1_46_13</name>
    <dbReference type="NCBI Taxonomy" id="1618619"/>
    <lineage>
        <taxon>Bacteria</taxon>
        <taxon>Candidatus Azamiibacteriota</taxon>
    </lineage>
</organism>
<keyword evidence="1" id="KW-0812">Transmembrane</keyword>
<dbReference type="InterPro" id="IPR008173">
    <property type="entry name" value="Adenylyl_cyclase_CyaB"/>
</dbReference>
<name>A0A0G1NKV6_9BACT</name>
<feature type="transmembrane region" description="Helical" evidence="1">
    <location>
        <begin position="288"/>
        <end position="311"/>
    </location>
</feature>
<dbReference type="EMBL" id="LCLU01000029">
    <property type="protein sequence ID" value="KKU21219.1"/>
    <property type="molecule type" value="Genomic_DNA"/>
</dbReference>
<dbReference type="Gene3D" id="2.40.320.10">
    <property type="entry name" value="Hypothetical Protein Pfu-838710-001"/>
    <property type="match status" value="1"/>
</dbReference>
<dbReference type="CDD" id="cd07890">
    <property type="entry name" value="CYTH-like_AC_IV-like"/>
    <property type="match status" value="1"/>
</dbReference>
<dbReference type="PROSITE" id="PS51707">
    <property type="entry name" value="CYTH"/>
    <property type="match status" value="1"/>
</dbReference>
<dbReference type="Proteomes" id="UP000034569">
    <property type="component" value="Unassembled WGS sequence"/>
</dbReference>
<proteinExistence type="predicted"/>
<feature type="transmembrane region" description="Helical" evidence="1">
    <location>
        <begin position="220"/>
        <end position="238"/>
    </location>
</feature>
<protein>
    <recommendedName>
        <fullName evidence="2">CYTH domain-containing protein</fullName>
    </recommendedName>
</protein>
<dbReference type="InterPro" id="IPR023577">
    <property type="entry name" value="CYTH_domain"/>
</dbReference>
<comment type="caution">
    <text evidence="3">The sequence shown here is derived from an EMBL/GenBank/DDBJ whole genome shotgun (WGS) entry which is preliminary data.</text>
</comment>
<dbReference type="InterPro" id="IPR033469">
    <property type="entry name" value="CYTH-like_dom_sf"/>
</dbReference>
<reference evidence="3 4" key="1">
    <citation type="journal article" date="2015" name="Nature">
        <title>rRNA introns, odd ribosomes, and small enigmatic genomes across a large radiation of phyla.</title>
        <authorList>
            <person name="Brown C.T."/>
            <person name="Hug L.A."/>
            <person name="Thomas B.C."/>
            <person name="Sharon I."/>
            <person name="Castelle C.J."/>
            <person name="Singh A."/>
            <person name="Wilkins M.J."/>
            <person name="Williams K.H."/>
            <person name="Banfield J.F."/>
        </authorList>
    </citation>
    <scope>NUCLEOTIDE SEQUENCE [LARGE SCALE GENOMIC DNA]</scope>
</reference>
<feature type="domain" description="CYTH" evidence="2">
    <location>
        <begin position="15"/>
        <end position="178"/>
    </location>
</feature>
<sequence length="345" mass="38447">MDVKELIQKEQEFAKYEYQLKIKADIEENALHKLGARKVGTVLHEDRYFIAKGKKVSETDELVRLRKEGGEDLLFTYKGPLASRKVRTRTVINKAIEEKEALDIKKNYDEIVSVNKKRSIFLLDSVVINIDKVENVGNFIEFEVINEDESLKIDFLMRKLGLDPLNATRFSYFELAIMTLTPLQRIFAKIHDKFGRFSFGISSAVLTTLGVIVGLNSATASLLAVIGGIIAVAISDSLSDSIGMYTAKKAERGISPAVAFKSALNVFLGKFIFTLSFLVPFGVFPISWAIYAGIFWGLILLTFVNLQIAFLHEENVAKSVVKNIFIAIAVIIVSYFAGRGVALFG</sequence>